<comment type="similarity">
    <text evidence="1">Belongs to the bacterial ribosomal protein bS1 family.</text>
</comment>
<dbReference type="EMBL" id="ACZL01000021">
    <property type="protein sequence ID" value="EHI55474.1"/>
    <property type="molecule type" value="Genomic_DNA"/>
</dbReference>
<organism evidence="7 8">
    <name type="scientific">Johnsonella ignava ATCC 51276</name>
    <dbReference type="NCBI Taxonomy" id="679200"/>
    <lineage>
        <taxon>Bacteria</taxon>
        <taxon>Bacillati</taxon>
        <taxon>Bacillota</taxon>
        <taxon>Clostridia</taxon>
        <taxon>Lachnospirales</taxon>
        <taxon>Lachnospiraceae</taxon>
        <taxon>Johnsonella</taxon>
    </lineage>
</organism>
<dbReference type="STRING" id="679200.HMPREF9333_01189"/>
<dbReference type="Gene3D" id="2.40.50.140">
    <property type="entry name" value="Nucleic acid-binding proteins"/>
    <property type="match status" value="2"/>
</dbReference>
<keyword evidence="2" id="KW-0689">Ribosomal protein</keyword>
<feature type="domain" description="S1 motif" evidence="6">
    <location>
        <begin position="39"/>
        <end position="106"/>
    </location>
</feature>
<reference evidence="7 8" key="1">
    <citation type="submission" date="2011-08" db="EMBL/GenBank/DDBJ databases">
        <title>The Genome Sequence of Johnsonella ignava ATCC 51276.</title>
        <authorList>
            <consortium name="The Broad Institute Genome Sequencing Platform"/>
            <person name="Earl A."/>
            <person name="Ward D."/>
            <person name="Feldgarden M."/>
            <person name="Gevers D."/>
            <person name="Izard J."/>
            <person name="Blanton J.M."/>
            <person name="Baranova O.V."/>
            <person name="Dewhirst F.E."/>
            <person name="Young S.K."/>
            <person name="Zeng Q."/>
            <person name="Gargeya S."/>
            <person name="Fitzgerald M."/>
            <person name="Haas B."/>
            <person name="Abouelleil A."/>
            <person name="Alvarado L."/>
            <person name="Arachchi H.M."/>
            <person name="Berlin A."/>
            <person name="Brown A."/>
            <person name="Chapman S.B."/>
            <person name="Chen Z."/>
            <person name="Dunbar C."/>
            <person name="Freedman E."/>
            <person name="Gearin G."/>
            <person name="Gellesch M."/>
            <person name="Goldberg J."/>
            <person name="Griggs A."/>
            <person name="Gujja S."/>
            <person name="Heiman D."/>
            <person name="Howarth C."/>
            <person name="Larson L."/>
            <person name="Lui A."/>
            <person name="MacDonald P.J.P."/>
            <person name="Montmayeur A."/>
            <person name="Murphy C."/>
            <person name="Neiman D."/>
            <person name="Pearson M."/>
            <person name="Priest M."/>
            <person name="Roberts A."/>
            <person name="Saif S."/>
            <person name="Shea T."/>
            <person name="Shenoy N."/>
            <person name="Sisk P."/>
            <person name="Stolte C."/>
            <person name="Sykes S."/>
            <person name="Wortman J."/>
            <person name="Nusbaum C."/>
            <person name="Birren B."/>
        </authorList>
    </citation>
    <scope>NUCLEOTIDE SEQUENCE [LARGE SCALE GENOMIC DNA]</scope>
    <source>
        <strain evidence="7 8">ATCC 51276</strain>
    </source>
</reference>
<dbReference type="InterPro" id="IPR050437">
    <property type="entry name" value="Ribos_protein_bS1-like"/>
</dbReference>
<dbReference type="AlphaFoldDB" id="G5GHZ9"/>
<dbReference type="Pfam" id="PF00575">
    <property type="entry name" value="S1"/>
    <property type="match status" value="2"/>
</dbReference>
<dbReference type="GO" id="GO:0006412">
    <property type="term" value="P:translation"/>
    <property type="evidence" value="ECO:0007669"/>
    <property type="project" value="TreeGrafter"/>
</dbReference>
<comment type="function">
    <text evidence="4">Binds mRNA; thus facilitating recognition of the initiation point. It is needed to translate mRNA with a short Shine-Dalgarno (SD) purine-rich sequence.</text>
</comment>
<dbReference type="RefSeq" id="WP_005540638.1">
    <property type="nucleotide sequence ID" value="NZ_JH378832.1"/>
</dbReference>
<feature type="region of interest" description="Disordered" evidence="5">
    <location>
        <begin position="1"/>
        <end position="27"/>
    </location>
</feature>
<dbReference type="SUPFAM" id="SSF50249">
    <property type="entry name" value="Nucleic acid-binding proteins"/>
    <property type="match status" value="2"/>
</dbReference>
<evidence type="ECO:0000313" key="8">
    <source>
        <dbReference type="Proteomes" id="UP000003011"/>
    </source>
</evidence>
<sequence>MEESMKDFEEEINKSLEERNNDEDPDAGKWEVFEKMLADKTVATVKIIEIVKKGCIAYLDEVRAFIPAGQLSLRHVEDLDEYQSKSLDVVIISVDPDRKRLVLSHKELEKAKEDEERRKAVSAIKVGDVIKGTVESIKDYGAFVGLGNGIAGLLHVSQISNNHIKHPKAVLKEGDEIEVKVVGVENGKISLSKKVLEAEKEEKIEKKAFDGFKNQAKENVSTSLADLLKNLKTK</sequence>
<evidence type="ECO:0000256" key="4">
    <source>
        <dbReference type="ARBA" id="ARBA00025604"/>
    </source>
</evidence>
<accession>G5GHZ9</accession>
<protein>
    <recommendedName>
        <fullName evidence="6">S1 motif domain-containing protein</fullName>
    </recommendedName>
</protein>
<name>G5GHZ9_9FIRM</name>
<evidence type="ECO:0000256" key="3">
    <source>
        <dbReference type="ARBA" id="ARBA00023274"/>
    </source>
</evidence>
<dbReference type="InterPro" id="IPR003029">
    <property type="entry name" value="S1_domain"/>
</dbReference>
<dbReference type="GO" id="GO:0005840">
    <property type="term" value="C:ribosome"/>
    <property type="evidence" value="ECO:0007669"/>
    <property type="project" value="UniProtKB-KW"/>
</dbReference>
<feature type="domain" description="S1 motif" evidence="6">
    <location>
        <begin position="127"/>
        <end position="194"/>
    </location>
</feature>
<evidence type="ECO:0000256" key="1">
    <source>
        <dbReference type="ARBA" id="ARBA00006767"/>
    </source>
</evidence>
<proteinExistence type="inferred from homology"/>
<dbReference type="PANTHER" id="PTHR10724:SF7">
    <property type="entry name" value="SMALL RIBOSOMAL SUBUNIT PROTEIN BS1C"/>
    <property type="match status" value="1"/>
</dbReference>
<keyword evidence="8" id="KW-1185">Reference proteome</keyword>
<feature type="compositionally biased region" description="Basic and acidic residues" evidence="5">
    <location>
        <begin position="1"/>
        <end position="19"/>
    </location>
</feature>
<dbReference type="FunFam" id="2.40.50.140:FF:000103">
    <property type="entry name" value="protein RRP5 homolog"/>
    <property type="match status" value="1"/>
</dbReference>
<gene>
    <name evidence="7" type="ORF">HMPREF9333_01189</name>
</gene>
<evidence type="ECO:0000256" key="2">
    <source>
        <dbReference type="ARBA" id="ARBA00022980"/>
    </source>
</evidence>
<dbReference type="PANTHER" id="PTHR10724">
    <property type="entry name" value="30S RIBOSOMAL PROTEIN S1"/>
    <property type="match status" value="1"/>
</dbReference>
<dbReference type="eggNOG" id="COG0539">
    <property type="taxonomic scope" value="Bacteria"/>
</dbReference>
<evidence type="ECO:0000256" key="5">
    <source>
        <dbReference type="SAM" id="MobiDB-lite"/>
    </source>
</evidence>
<dbReference type="CDD" id="cd04465">
    <property type="entry name" value="S1_RPS1_repeat_ec2_hs2"/>
    <property type="match status" value="1"/>
</dbReference>
<evidence type="ECO:0000259" key="6">
    <source>
        <dbReference type="PROSITE" id="PS50126"/>
    </source>
</evidence>
<dbReference type="GO" id="GO:0003735">
    <property type="term" value="F:structural constituent of ribosome"/>
    <property type="evidence" value="ECO:0007669"/>
    <property type="project" value="TreeGrafter"/>
</dbReference>
<dbReference type="OrthoDB" id="9810507at2"/>
<dbReference type="GO" id="GO:1990904">
    <property type="term" value="C:ribonucleoprotein complex"/>
    <property type="evidence" value="ECO:0007669"/>
    <property type="project" value="UniProtKB-KW"/>
</dbReference>
<dbReference type="HOGENOM" id="CLU_015805_4_2_9"/>
<evidence type="ECO:0000313" key="7">
    <source>
        <dbReference type="EMBL" id="EHI55474.1"/>
    </source>
</evidence>
<dbReference type="SMART" id="SM00316">
    <property type="entry name" value="S1"/>
    <property type="match status" value="2"/>
</dbReference>
<dbReference type="Proteomes" id="UP000003011">
    <property type="component" value="Unassembled WGS sequence"/>
</dbReference>
<dbReference type="InterPro" id="IPR012340">
    <property type="entry name" value="NA-bd_OB-fold"/>
</dbReference>
<keyword evidence="3" id="KW-0687">Ribonucleoprotein</keyword>
<comment type="caution">
    <text evidence="7">The sequence shown here is derived from an EMBL/GenBank/DDBJ whole genome shotgun (WGS) entry which is preliminary data.</text>
</comment>
<dbReference type="GO" id="GO:0003729">
    <property type="term" value="F:mRNA binding"/>
    <property type="evidence" value="ECO:0007669"/>
    <property type="project" value="TreeGrafter"/>
</dbReference>
<dbReference type="PROSITE" id="PS50126">
    <property type="entry name" value="S1"/>
    <property type="match status" value="2"/>
</dbReference>